<feature type="domain" description="OmpR/PhoB-type" evidence="4">
    <location>
        <begin position="25"/>
        <end position="123"/>
    </location>
</feature>
<keyword evidence="1 2" id="KW-0238">DNA-binding</keyword>
<dbReference type="InterPro" id="IPR001867">
    <property type="entry name" value="OmpR/PhoB-type_DNA-bd"/>
</dbReference>
<dbReference type="InterPro" id="IPR016032">
    <property type="entry name" value="Sig_transdc_resp-reg_C-effctor"/>
</dbReference>
<comment type="caution">
    <text evidence="5">The sequence shown here is derived from an EMBL/GenBank/DDBJ whole genome shotgun (WGS) entry which is preliminary data.</text>
</comment>
<organism evidence="5 6">
    <name type="scientific">Janthinobacterium fluminis</name>
    <dbReference type="NCBI Taxonomy" id="2987524"/>
    <lineage>
        <taxon>Bacteria</taxon>
        <taxon>Pseudomonadati</taxon>
        <taxon>Pseudomonadota</taxon>
        <taxon>Betaproteobacteria</taxon>
        <taxon>Burkholderiales</taxon>
        <taxon>Oxalobacteraceae</taxon>
        <taxon>Janthinobacterium</taxon>
    </lineage>
</organism>
<keyword evidence="6" id="KW-1185">Reference proteome</keyword>
<dbReference type="SUPFAM" id="SSF52540">
    <property type="entry name" value="P-loop containing nucleoside triphosphate hydrolases"/>
    <property type="match status" value="1"/>
</dbReference>
<evidence type="ECO:0000313" key="5">
    <source>
        <dbReference type="EMBL" id="MDC8757105.1"/>
    </source>
</evidence>
<proteinExistence type="predicted"/>
<dbReference type="CDD" id="cd00383">
    <property type="entry name" value="trans_reg_C"/>
    <property type="match status" value="1"/>
</dbReference>
<dbReference type="EMBL" id="JAQQXR010000001">
    <property type="protein sequence ID" value="MDC8757105.1"/>
    <property type="molecule type" value="Genomic_DNA"/>
</dbReference>
<dbReference type="PANTHER" id="PTHR47691">
    <property type="entry name" value="REGULATOR-RELATED"/>
    <property type="match status" value="1"/>
</dbReference>
<protein>
    <submittedName>
        <fullName evidence="5">Winged helix-turn-helix domain-containing protein</fullName>
    </submittedName>
</protein>
<reference evidence="5 6" key="1">
    <citation type="submission" date="2022-10" db="EMBL/GenBank/DDBJ databases">
        <title>Janthinobacterium sp. hw3 Genome sequencing.</title>
        <authorList>
            <person name="Park S."/>
        </authorList>
    </citation>
    <scope>NUCLEOTIDE SEQUENCE [LARGE SCALE GENOMIC DNA]</scope>
    <source>
        <strain evidence="6">hw3</strain>
    </source>
</reference>
<dbReference type="InterPro" id="IPR011990">
    <property type="entry name" value="TPR-like_helical_dom_sf"/>
</dbReference>
<sequence length="1108" mass="118577">MLDSKAFFDSPSGAQALPGGDLTRAAAFQFGEWEVRRSSNSLHQGELRRQMEPRAMDVLLALCSRAGEVISSDELLLECWGNKASGDNPVHKTIAQLRRLLGDNSTAPVYLETIRKRGYRTIAAVRLPPDAALPVVPAWSGASPFCGLRPFDRAHAAVFFGRGDATLQLARACARQVAGGRAQVLVLGPSGSGKTSLVRAGLLPQLAQGGHGFTLASDTQLDLAEAAPGDLFTCVASALLDWEAGPAPLFAGHSAATLGQALRADPAAVLAALCAALDAAALPADARLLLFLDRFEAVFTLPDVSEAERLALIALIERCAACPRLFLVLACRNDFYPRIADYPALLEGKADGAHFDLAPPTHAEIAHMIRLPAQAAGLSFGVDPQSPARLDDMLGASVTGNPDALPLLQYTLQELYRLRSPAGELTLAAYAQLGGVDGAIGRRAEEVVAGFDQARRNALPRILSLVVTVSPGSDAVTGRRAPWSALASQAERDVVGALVDARLFASQLVGAEAGFGVAHEALLRRWSRATDWIATHRSSLRVAARIAVLSARWASEGRPPDLLLPPGMQLDEARALQQRGAVPLSADDLALIAASGRKARRRERLRNGVIAAILTLALLVAALGLSATRARQTAEQRRGDAEGLIDFMLGDFADKLRPLGKLDLLDGISAKALAYLTEAGGAQQGAAAQLQRAKALQVIGEVRVARGDGPAAATAFDAARTVLQPLLAAQPANTELLKLLGANAFWLGRIGLNRNDWPVARQYFTLYRDYSDRLQQADPNNVDAWVEQSYAHNNLGTLALRQGDARTAAAEFLLSVELKTRAVARKPDDLLLAKELADSLSWVADTQQDLGELESAAALYERELALAERLHAAAPADVVWSNSLARALQHRAHLAQARGRPALDDYRRADALLTANLAREPANRVWQRNLLFGRIEQQRPPAQPAAALAALAANAPALAALTRLDPHNADWAWLEASAWERRAGLLLQTGRLREAAEVIALSRHSLEKLHARNAAEGRVRYTLAHTLLHQARLHHMQGDGAGRALACTQARDLLAAQAVGSSDFRVLDPWVRAHACLKQAHTASTAAALLTQIGYRDAAYLQYLSQPN</sequence>
<evidence type="ECO:0000256" key="3">
    <source>
        <dbReference type="SAM" id="Coils"/>
    </source>
</evidence>
<dbReference type="Gene3D" id="1.25.40.10">
    <property type="entry name" value="Tetratricopeptide repeat domain"/>
    <property type="match status" value="1"/>
</dbReference>
<dbReference type="InterPro" id="IPR036388">
    <property type="entry name" value="WH-like_DNA-bd_sf"/>
</dbReference>
<dbReference type="InterPro" id="IPR027417">
    <property type="entry name" value="P-loop_NTPase"/>
</dbReference>
<dbReference type="Pfam" id="PF00486">
    <property type="entry name" value="Trans_reg_C"/>
    <property type="match status" value="1"/>
</dbReference>
<dbReference type="RefSeq" id="WP_273669753.1">
    <property type="nucleotide sequence ID" value="NZ_JAQQXR010000001.1"/>
</dbReference>
<dbReference type="PANTHER" id="PTHR47691:SF3">
    <property type="entry name" value="HTH-TYPE TRANSCRIPTIONAL REGULATOR RV0890C-RELATED"/>
    <property type="match status" value="1"/>
</dbReference>
<evidence type="ECO:0000256" key="1">
    <source>
        <dbReference type="ARBA" id="ARBA00023125"/>
    </source>
</evidence>
<evidence type="ECO:0000313" key="6">
    <source>
        <dbReference type="Proteomes" id="UP001221208"/>
    </source>
</evidence>
<gene>
    <name evidence="5" type="ORF">OIK44_05805</name>
</gene>
<dbReference type="SUPFAM" id="SSF46894">
    <property type="entry name" value="C-terminal effector domain of the bipartite response regulators"/>
    <property type="match status" value="1"/>
</dbReference>
<dbReference type="Pfam" id="PF20703">
    <property type="entry name" value="nSTAND1"/>
    <property type="match status" value="1"/>
</dbReference>
<feature type="coiled-coil region" evidence="3">
    <location>
        <begin position="843"/>
        <end position="870"/>
    </location>
</feature>
<name>A0ABT5JY48_9BURK</name>
<evidence type="ECO:0000256" key="2">
    <source>
        <dbReference type="PROSITE-ProRule" id="PRU01091"/>
    </source>
</evidence>
<dbReference type="InterPro" id="IPR049052">
    <property type="entry name" value="nSTAND1"/>
</dbReference>
<dbReference type="Gene3D" id="1.10.10.10">
    <property type="entry name" value="Winged helix-like DNA-binding domain superfamily/Winged helix DNA-binding domain"/>
    <property type="match status" value="1"/>
</dbReference>
<accession>A0ABT5JY48</accession>
<evidence type="ECO:0000259" key="4">
    <source>
        <dbReference type="PROSITE" id="PS51755"/>
    </source>
</evidence>
<dbReference type="SMART" id="SM00862">
    <property type="entry name" value="Trans_reg_C"/>
    <property type="match status" value="1"/>
</dbReference>
<dbReference type="Proteomes" id="UP001221208">
    <property type="component" value="Unassembled WGS sequence"/>
</dbReference>
<feature type="DNA-binding region" description="OmpR/PhoB-type" evidence="2">
    <location>
        <begin position="25"/>
        <end position="123"/>
    </location>
</feature>
<keyword evidence="3" id="KW-0175">Coiled coil</keyword>
<dbReference type="SUPFAM" id="SSF48452">
    <property type="entry name" value="TPR-like"/>
    <property type="match status" value="1"/>
</dbReference>
<dbReference type="PROSITE" id="PS51755">
    <property type="entry name" value="OMPR_PHOB"/>
    <property type="match status" value="1"/>
</dbReference>